<dbReference type="Proteomes" id="UP000290092">
    <property type="component" value="Unassembled WGS sequence"/>
</dbReference>
<evidence type="ECO:0000313" key="1">
    <source>
        <dbReference type="EMBL" id="RXK16862.1"/>
    </source>
</evidence>
<dbReference type="EMBL" id="NXID01000003">
    <property type="protein sequence ID" value="RXK16862.1"/>
    <property type="molecule type" value="Genomic_DNA"/>
</dbReference>
<protein>
    <submittedName>
        <fullName evidence="1">Uncharacterized protein</fullName>
    </submittedName>
</protein>
<organism evidence="1 2">
    <name type="scientific">Malaciobacter mytili LMG 24559</name>
    <dbReference type="NCBI Taxonomy" id="1032238"/>
    <lineage>
        <taxon>Bacteria</taxon>
        <taxon>Pseudomonadati</taxon>
        <taxon>Campylobacterota</taxon>
        <taxon>Epsilonproteobacteria</taxon>
        <taxon>Campylobacterales</taxon>
        <taxon>Arcobacteraceae</taxon>
        <taxon>Malaciobacter</taxon>
    </lineage>
</organism>
<name>A0AAX2AIM0_9BACT</name>
<reference evidence="1 2" key="1">
    <citation type="submission" date="2017-09" db="EMBL/GenBank/DDBJ databases">
        <title>Genomics of the genus Arcobacter.</title>
        <authorList>
            <person name="Perez-Cataluna A."/>
            <person name="Figueras M.J."/>
            <person name="Salas-Masso N."/>
        </authorList>
    </citation>
    <scope>NUCLEOTIDE SEQUENCE [LARGE SCALE GENOMIC DNA]</scope>
    <source>
        <strain evidence="1 2">CECT 7386</strain>
    </source>
</reference>
<dbReference type="RefSeq" id="WP_114841628.1">
    <property type="nucleotide sequence ID" value="NZ_CP031219.1"/>
</dbReference>
<accession>A0AAX2AIM0</accession>
<gene>
    <name evidence="1" type="ORF">CP985_01505</name>
</gene>
<dbReference type="KEGG" id="amyt:AMYT_1183"/>
<dbReference type="AlphaFoldDB" id="A0AAX2AIM0"/>
<proteinExistence type="predicted"/>
<evidence type="ECO:0000313" key="2">
    <source>
        <dbReference type="Proteomes" id="UP000290092"/>
    </source>
</evidence>
<sequence>MQYFGKFETKYEELFLTESYLYINKDEEDIITAKELKELINNTKLRKKNIIGTIFLYNPLVTPVGYDSNKFLLEQDFNDFSKLIEIKIETYLTVFKNAMKKEEFKGKVVEIRNLFNLNEKNIDASNLLVKFNSDLEKYNSNQNTEFDRDIMYLDAQNLIPSGKFVFFSWGEKINSKEFPYIDDYARAIYTNALKLGKKVAFVYKKEKSLEGAISLLQFATPMQNLKYKASITEAIKESFKEFPPQITPYI</sequence>
<keyword evidence="2" id="KW-1185">Reference proteome</keyword>
<comment type="caution">
    <text evidence="1">The sequence shown here is derived from an EMBL/GenBank/DDBJ whole genome shotgun (WGS) entry which is preliminary data.</text>
</comment>